<dbReference type="SUPFAM" id="SSF56112">
    <property type="entry name" value="Protein kinase-like (PK-like)"/>
    <property type="match status" value="1"/>
</dbReference>
<keyword evidence="3" id="KW-1185">Reference proteome</keyword>
<feature type="domain" description="Aminoglycoside phosphotransferase" evidence="1">
    <location>
        <begin position="27"/>
        <end position="249"/>
    </location>
</feature>
<dbReference type="Gene3D" id="3.30.200.20">
    <property type="entry name" value="Phosphorylase Kinase, domain 1"/>
    <property type="match status" value="1"/>
</dbReference>
<dbReference type="EMBL" id="SRIO01000009">
    <property type="protein sequence ID" value="TFZ82406.1"/>
    <property type="molecule type" value="Genomic_DNA"/>
</dbReference>
<evidence type="ECO:0000313" key="3">
    <source>
        <dbReference type="Proteomes" id="UP000297890"/>
    </source>
</evidence>
<proteinExistence type="predicted"/>
<keyword evidence="2" id="KW-0808">Transferase</keyword>
<gene>
    <name evidence="2" type="ORF">E4680_07950</name>
</gene>
<evidence type="ECO:0000259" key="1">
    <source>
        <dbReference type="Pfam" id="PF01636"/>
    </source>
</evidence>
<dbReference type="RefSeq" id="WP_135281881.1">
    <property type="nucleotide sequence ID" value="NZ_SRIO01000009.1"/>
</dbReference>
<evidence type="ECO:0000313" key="2">
    <source>
        <dbReference type="EMBL" id="TFZ82406.1"/>
    </source>
</evidence>
<dbReference type="InterPro" id="IPR002575">
    <property type="entry name" value="Aminoglycoside_PTrfase"/>
</dbReference>
<accession>A0A4Z0F800</accession>
<comment type="caution">
    <text evidence="2">The sequence shown here is derived from an EMBL/GenBank/DDBJ whole genome shotgun (WGS) entry which is preliminary data.</text>
</comment>
<protein>
    <submittedName>
        <fullName evidence="2">Aminoglycoside phosphotransferase</fullName>
    </submittedName>
</protein>
<organism evidence="2 3">
    <name type="scientific">Candidatus Macondimonas diazotrophica</name>
    <dbReference type="NCBI Taxonomy" id="2305248"/>
    <lineage>
        <taxon>Bacteria</taxon>
        <taxon>Pseudomonadati</taxon>
        <taxon>Pseudomonadota</taxon>
        <taxon>Gammaproteobacteria</taxon>
        <taxon>Chromatiales</taxon>
        <taxon>Ectothiorhodospiraceae</taxon>
        <taxon>Candidatus Macondimonas</taxon>
    </lineage>
</organism>
<sequence>MPAPSGAHDVELYQWACHHAGAEPTRWQTVPGDAGMRRYHRLHFDTQTRVLMDARAEPGSCAPFAHVAALLRASGVRVPAVLAWESARGWMLLEDLGEQSYLDALRTESADPLIRAALDTLIRWQADSRPGVLPTYDRARLTAELALFPDWYVTHHLGRTLTPGQQKQWDDLACMLVEAALAQPRVFVHRDFMVRNLLVTRPGPGVIDFQDAVEGPVTYDVASLLRDAFVSWPESQTQEWALSYWAQARKAGVPVPADPAEFLRDLDWMGTQRHLKVLGIFARLCHRDGKPRYLAEAPRFLAYLDAAVARQPALSPLGELLTELHMDGGPA</sequence>
<dbReference type="OrthoDB" id="9809275at2"/>
<dbReference type="Proteomes" id="UP000297890">
    <property type="component" value="Unassembled WGS sequence"/>
</dbReference>
<dbReference type="GO" id="GO:0016740">
    <property type="term" value="F:transferase activity"/>
    <property type="evidence" value="ECO:0007669"/>
    <property type="project" value="UniProtKB-KW"/>
</dbReference>
<dbReference type="AlphaFoldDB" id="A0A4Z0F800"/>
<reference evidence="2 3" key="1">
    <citation type="journal article" date="2019" name="ISME J.">
        <title>Candidatus Macondimonas diazotrophica, a novel gammaproteobacterial genus dominating crude-oil-contaminated coastal sediments.</title>
        <authorList>
            <person name="Karthikeyan S."/>
            <person name="Konstantinidis K."/>
        </authorList>
    </citation>
    <scope>NUCLEOTIDE SEQUENCE [LARGE SCALE GENOMIC DNA]</scope>
    <source>
        <strain evidence="2 3">KTK01</strain>
    </source>
</reference>
<dbReference type="InterPro" id="IPR011009">
    <property type="entry name" value="Kinase-like_dom_sf"/>
</dbReference>
<dbReference type="Pfam" id="PF01636">
    <property type="entry name" value="APH"/>
    <property type="match status" value="1"/>
</dbReference>
<name>A0A4Z0F800_9GAMM</name>
<dbReference type="Gene3D" id="3.90.1200.10">
    <property type="match status" value="1"/>
</dbReference>